<reference evidence="2 4" key="1">
    <citation type="submission" date="2015-06" db="EMBL/GenBank/DDBJ databases">
        <title>The Genome Sequence of Enterococcus durans 4EA1.</title>
        <authorList>
            <consortium name="The Broad Institute Genomics Platform"/>
            <consortium name="The Broad Institute Genome Sequencing Center for Infectious Disease"/>
            <person name="Earl A.M."/>
            <person name="Van Tyne D."/>
            <person name="Lebreton F."/>
            <person name="Saavedra J.T."/>
            <person name="Gilmore M.S."/>
            <person name="Manson Mcguire A."/>
            <person name="Clock S."/>
            <person name="Crupain M."/>
            <person name="Rangan U."/>
            <person name="Young S."/>
            <person name="Abouelleil A."/>
            <person name="Cao P."/>
            <person name="Chapman S.B."/>
            <person name="Griggs A."/>
            <person name="Priest M."/>
            <person name="Shea T."/>
            <person name="Wortman J."/>
            <person name="Nusbaum C."/>
            <person name="Birren B."/>
        </authorList>
    </citation>
    <scope>NUCLEOTIDE SEQUENCE [LARGE SCALE GENOMIC DNA]</scope>
    <source>
        <strain evidence="2 4">4EA1</strain>
    </source>
</reference>
<dbReference type="EMBL" id="LEPB01000004">
    <property type="protein sequence ID" value="RCA10997.1"/>
    <property type="molecule type" value="Genomic_DNA"/>
</dbReference>
<reference evidence="3 5" key="2">
    <citation type="submission" date="2018-06" db="EMBL/GenBank/DDBJ databases">
        <authorList>
            <consortium name="Pathogen Informatics"/>
            <person name="Doyle S."/>
        </authorList>
    </citation>
    <scope>NUCLEOTIDE SEQUENCE [LARGE SCALE GENOMIC DNA]</scope>
    <source>
        <strain evidence="3 5">NCTC8129</strain>
    </source>
</reference>
<name>A0A367CEC0_9ENTE</name>
<feature type="transmembrane region" description="Helical" evidence="1">
    <location>
        <begin position="12"/>
        <end position="30"/>
    </location>
</feature>
<keyword evidence="1" id="KW-1133">Transmembrane helix</keyword>
<proteinExistence type="predicted"/>
<dbReference type="EMBL" id="UGIF01000002">
    <property type="protein sequence ID" value="STP30645.1"/>
    <property type="molecule type" value="Genomic_DNA"/>
</dbReference>
<keyword evidence="1" id="KW-0812">Transmembrane</keyword>
<evidence type="ECO:0000313" key="3">
    <source>
        <dbReference type="EMBL" id="STP30645.1"/>
    </source>
</evidence>
<keyword evidence="1" id="KW-0472">Membrane</keyword>
<sequence length="36" mass="3777">MQKRKSSSKLGIILAVISAIPAILAIVRAVKGSKEV</sequence>
<protein>
    <submittedName>
        <fullName evidence="2">Uncharacterized protein</fullName>
    </submittedName>
</protein>
<gene>
    <name evidence="2" type="ORF">EA71_01752</name>
    <name evidence="3" type="ORF">NCTC8129_02897</name>
</gene>
<dbReference type="Proteomes" id="UP000252797">
    <property type="component" value="Unassembled WGS sequence"/>
</dbReference>
<evidence type="ECO:0000256" key="1">
    <source>
        <dbReference type="SAM" id="Phobius"/>
    </source>
</evidence>
<evidence type="ECO:0000313" key="4">
    <source>
        <dbReference type="Proteomes" id="UP000252797"/>
    </source>
</evidence>
<dbReference type="Proteomes" id="UP000254070">
    <property type="component" value="Unassembled WGS sequence"/>
</dbReference>
<accession>A0A367CEC0</accession>
<evidence type="ECO:0000313" key="2">
    <source>
        <dbReference type="EMBL" id="RCA10997.1"/>
    </source>
</evidence>
<dbReference type="AlphaFoldDB" id="A0A367CEC0"/>
<evidence type="ECO:0000313" key="5">
    <source>
        <dbReference type="Proteomes" id="UP000254070"/>
    </source>
</evidence>
<organism evidence="2 4">
    <name type="scientific">Enterococcus durans</name>
    <dbReference type="NCBI Taxonomy" id="53345"/>
    <lineage>
        <taxon>Bacteria</taxon>
        <taxon>Bacillati</taxon>
        <taxon>Bacillota</taxon>
        <taxon>Bacilli</taxon>
        <taxon>Lactobacillales</taxon>
        <taxon>Enterococcaceae</taxon>
        <taxon>Enterococcus</taxon>
    </lineage>
</organism>